<evidence type="ECO:0000256" key="8">
    <source>
        <dbReference type="PROSITE-ProRule" id="PRU00533"/>
    </source>
</evidence>
<dbReference type="Proteomes" id="UP000261875">
    <property type="component" value="Plasmid p5D_Fsymbiotica-1"/>
</dbReference>
<accession>A0A2U8I8R1</accession>
<dbReference type="SUPFAM" id="SSF55729">
    <property type="entry name" value="Acyl-CoA N-acyltransferases (Nat)"/>
    <property type="match status" value="1"/>
</dbReference>
<dbReference type="EMBL" id="CP021660">
    <property type="protein sequence ID" value="AWK15551.1"/>
    <property type="molecule type" value="Genomic_DNA"/>
</dbReference>
<evidence type="ECO:0000256" key="9">
    <source>
        <dbReference type="RuleBase" id="RU361135"/>
    </source>
</evidence>
<sequence>MLYFFNVHYSILSDKKSKELFSLRKDTFKDRLNWAVNCHCNMEFDEYDNHNTSYLLGVHDNSIICSSRFIEMKHPNMITGTFFSYFNQINIPEGNYIESSRFFVDKARAKSTNCNRYPISLMLFLAMINYSKEYCYDGIFTIVSAPMIKILRRSGWRISIAEQGLSEKKEKIYLVHLPIDDENRDILISRINENNSITNKELNKWPLSFN</sequence>
<proteinExistence type="inferred from homology"/>
<evidence type="ECO:0000313" key="10">
    <source>
        <dbReference type="EMBL" id="AWK15551.1"/>
    </source>
</evidence>
<comment type="catalytic activity">
    <reaction evidence="7 9">
        <text>a fatty acyl-[ACP] + S-adenosyl-L-methionine = an N-acyl-L-homoserine lactone + S-methyl-5'-thioadenosine + holo-[ACP] + H(+)</text>
        <dbReference type="Rhea" id="RHEA:10096"/>
        <dbReference type="Rhea" id="RHEA-COMP:9685"/>
        <dbReference type="Rhea" id="RHEA-COMP:14125"/>
        <dbReference type="ChEBI" id="CHEBI:15378"/>
        <dbReference type="ChEBI" id="CHEBI:17509"/>
        <dbReference type="ChEBI" id="CHEBI:55474"/>
        <dbReference type="ChEBI" id="CHEBI:59789"/>
        <dbReference type="ChEBI" id="CHEBI:64479"/>
        <dbReference type="ChEBI" id="CHEBI:138651"/>
        <dbReference type="EC" id="2.3.1.184"/>
    </reaction>
</comment>
<evidence type="ECO:0000256" key="6">
    <source>
        <dbReference type="ARBA" id="ARBA00022929"/>
    </source>
</evidence>
<keyword evidence="3 8" id="KW-0673">Quorum sensing</keyword>
<dbReference type="GO" id="GO:0007165">
    <property type="term" value="P:signal transduction"/>
    <property type="evidence" value="ECO:0007669"/>
    <property type="project" value="TreeGrafter"/>
</dbReference>
<dbReference type="InterPro" id="IPR018311">
    <property type="entry name" value="Autoind_synth_CS"/>
</dbReference>
<evidence type="ECO:0000256" key="3">
    <source>
        <dbReference type="ARBA" id="ARBA00022654"/>
    </source>
</evidence>
<evidence type="ECO:0000313" key="11">
    <source>
        <dbReference type="Proteomes" id="UP000261875"/>
    </source>
</evidence>
<keyword evidence="6 8" id="KW-0071">Autoinducer synthesis</keyword>
<dbReference type="InterPro" id="IPR001690">
    <property type="entry name" value="Autoind_synthase"/>
</dbReference>
<dbReference type="RefSeq" id="WP_119797862.1">
    <property type="nucleotide sequence ID" value="NZ_CP021660.1"/>
</dbReference>
<reference evidence="10 11" key="1">
    <citation type="submission" date="2017-05" db="EMBL/GenBank/DDBJ databases">
        <title>Genome sequence of Candidatus Fukatsuia symbiotica and Candidatus Hamiltonella defensa from Acyrthosiphon pisum strain 5D.</title>
        <authorList>
            <person name="Patel V.A."/>
            <person name="Chevignon G."/>
            <person name="Russell J.A."/>
            <person name="Oliver K.M."/>
        </authorList>
    </citation>
    <scope>NUCLEOTIDE SEQUENCE [LARGE SCALE GENOMIC DNA]</scope>
    <source>
        <strain evidence="10 11">5D</strain>
        <plasmid evidence="11">p5d_fsymbiotica-1</plasmid>
    </source>
</reference>
<dbReference type="KEGG" id="fsm:CCS41_14095"/>
<keyword evidence="5 9" id="KW-0949">S-adenosyl-L-methionine</keyword>
<organism evidence="10 11">
    <name type="scientific">Candidatus Fukatsuia symbiotica</name>
    <dbReference type="NCBI Taxonomy" id="1878942"/>
    <lineage>
        <taxon>Bacteria</taxon>
        <taxon>Pseudomonadati</taxon>
        <taxon>Pseudomonadota</taxon>
        <taxon>Gammaproteobacteria</taxon>
        <taxon>Enterobacterales</taxon>
        <taxon>Yersiniaceae</taxon>
        <taxon>Candidatus Fukatsuia</taxon>
    </lineage>
</organism>
<evidence type="ECO:0000256" key="2">
    <source>
        <dbReference type="ARBA" id="ARBA00018768"/>
    </source>
</evidence>
<dbReference type="Pfam" id="PF00765">
    <property type="entry name" value="Autoind_synth"/>
    <property type="match status" value="1"/>
</dbReference>
<keyword evidence="11" id="KW-1185">Reference proteome</keyword>
<dbReference type="PROSITE" id="PS51187">
    <property type="entry name" value="AUTOINDUCER_SYNTH_2"/>
    <property type="match status" value="1"/>
</dbReference>
<comment type="similarity">
    <text evidence="8 9">Belongs to the autoinducer synthase family.</text>
</comment>
<dbReference type="GO" id="GO:0061579">
    <property type="term" value="F:N-acyl homoserine lactone synthase activity"/>
    <property type="evidence" value="ECO:0007669"/>
    <property type="project" value="UniProtKB-UniRule"/>
</dbReference>
<dbReference type="InterPro" id="IPR016181">
    <property type="entry name" value="Acyl_CoA_acyltransferase"/>
</dbReference>
<keyword evidence="10" id="KW-0614">Plasmid</keyword>
<dbReference type="OrthoDB" id="6169313at2"/>
<evidence type="ECO:0000256" key="7">
    <source>
        <dbReference type="ARBA" id="ARBA00048576"/>
    </source>
</evidence>
<evidence type="ECO:0000256" key="5">
    <source>
        <dbReference type="ARBA" id="ARBA00022691"/>
    </source>
</evidence>
<evidence type="ECO:0000256" key="4">
    <source>
        <dbReference type="ARBA" id="ARBA00022679"/>
    </source>
</evidence>
<geneLocation type="plasmid" evidence="11">
    <name>p5d_fsymbiotica-1</name>
</geneLocation>
<gene>
    <name evidence="10" type="ORF">CCS41_14095</name>
</gene>
<dbReference type="PANTHER" id="PTHR39322">
    <property type="entry name" value="ACYL-HOMOSERINE-LACTONE SYNTHASE"/>
    <property type="match status" value="1"/>
</dbReference>
<evidence type="ECO:0000256" key="1">
    <source>
        <dbReference type="ARBA" id="ARBA00012340"/>
    </source>
</evidence>
<dbReference type="EC" id="2.3.1.184" evidence="1 9"/>
<dbReference type="AlphaFoldDB" id="A0A2U8I8R1"/>
<dbReference type="PRINTS" id="PR01549">
    <property type="entry name" value="AUTOINDCRSYN"/>
</dbReference>
<dbReference type="Gene3D" id="3.40.630.30">
    <property type="match status" value="1"/>
</dbReference>
<dbReference type="GO" id="GO:0009372">
    <property type="term" value="P:quorum sensing"/>
    <property type="evidence" value="ECO:0007669"/>
    <property type="project" value="UniProtKB-UniRule"/>
</dbReference>
<keyword evidence="4 9" id="KW-0808">Transferase</keyword>
<dbReference type="PROSITE" id="PS00949">
    <property type="entry name" value="AUTOINDUCER_SYNTH_1"/>
    <property type="match status" value="1"/>
</dbReference>
<protein>
    <recommendedName>
        <fullName evidence="2 9">Acyl-homoserine-lactone synthase</fullName>
        <ecNumber evidence="1 9">2.3.1.184</ecNumber>
    </recommendedName>
    <alternativeName>
        <fullName evidence="9">Autoinducer synthesis protein</fullName>
    </alternativeName>
</protein>
<dbReference type="PANTHER" id="PTHR39322:SF1">
    <property type="entry name" value="ISOVALERYL-HOMOSERINE LACTONE SYNTHASE"/>
    <property type="match status" value="1"/>
</dbReference>
<name>A0A2U8I8R1_9GAMM</name>